<evidence type="ECO:0000313" key="3">
    <source>
        <dbReference type="Proteomes" id="UP001157114"/>
    </source>
</evidence>
<proteinExistence type="predicted"/>
<comment type="caution">
    <text evidence="2">The sequence shown here is derived from an EMBL/GenBank/DDBJ whole genome shotgun (WGS) entry which is preliminary data.</text>
</comment>
<gene>
    <name evidence="2" type="ORF">MU1_36770</name>
</gene>
<evidence type="ECO:0000256" key="1">
    <source>
        <dbReference type="SAM" id="SignalP"/>
    </source>
</evidence>
<dbReference type="EMBL" id="BSSQ01000014">
    <property type="protein sequence ID" value="GLX69332.1"/>
    <property type="molecule type" value="Genomic_DNA"/>
</dbReference>
<organism evidence="2 3">
    <name type="scientific">Paenibacillus glycanilyticus</name>
    <dbReference type="NCBI Taxonomy" id="126569"/>
    <lineage>
        <taxon>Bacteria</taxon>
        <taxon>Bacillati</taxon>
        <taxon>Bacillota</taxon>
        <taxon>Bacilli</taxon>
        <taxon>Bacillales</taxon>
        <taxon>Paenibacillaceae</taxon>
        <taxon>Paenibacillus</taxon>
    </lineage>
</organism>
<accession>A0ABQ6GI68</accession>
<evidence type="ECO:0000313" key="2">
    <source>
        <dbReference type="EMBL" id="GLX69332.1"/>
    </source>
</evidence>
<dbReference type="RefSeq" id="WP_284240100.1">
    <property type="nucleotide sequence ID" value="NZ_BSSQ01000014.1"/>
</dbReference>
<feature type="chain" id="PRO_5046537534" description="DUF4825 domain-containing protein" evidence="1">
    <location>
        <begin position="19"/>
        <end position="102"/>
    </location>
</feature>
<dbReference type="Proteomes" id="UP001157114">
    <property type="component" value="Unassembled WGS sequence"/>
</dbReference>
<sequence>MRKSFFIFLIFLFLVACSQEHKSNEQSGTVDGILTHVYNNQKYKFTKETVNKSDIGNEIGNLDNGNGPEAFEIKGFSPKKAFAVEDGNGGYLKMVPITTPDD</sequence>
<keyword evidence="3" id="KW-1185">Reference proteome</keyword>
<evidence type="ECO:0008006" key="4">
    <source>
        <dbReference type="Google" id="ProtNLM"/>
    </source>
</evidence>
<protein>
    <recommendedName>
        <fullName evidence="4">DUF4825 domain-containing protein</fullName>
    </recommendedName>
</protein>
<keyword evidence="1" id="KW-0732">Signal</keyword>
<name>A0ABQ6GI68_9BACL</name>
<dbReference type="PROSITE" id="PS51257">
    <property type="entry name" value="PROKAR_LIPOPROTEIN"/>
    <property type="match status" value="1"/>
</dbReference>
<feature type="signal peptide" evidence="1">
    <location>
        <begin position="1"/>
        <end position="18"/>
    </location>
</feature>
<reference evidence="2 3" key="1">
    <citation type="submission" date="2023-03" db="EMBL/GenBank/DDBJ databases">
        <title>Draft genome sequence of the bacteria which degrade cell wall of Tricholomamatutake.</title>
        <authorList>
            <person name="Konishi Y."/>
            <person name="Fukuta Y."/>
            <person name="Shirasaka N."/>
        </authorList>
    </citation>
    <scope>NUCLEOTIDE SEQUENCE [LARGE SCALE GENOMIC DNA]</scope>
    <source>
        <strain evidence="3">mu1</strain>
    </source>
</reference>